<dbReference type="AlphaFoldDB" id="A0A1F5G6Q6"/>
<gene>
    <name evidence="2" type="ORF">A3D04_04765</name>
</gene>
<dbReference type="EMBL" id="MFBD01000046">
    <property type="protein sequence ID" value="OGD87566.1"/>
    <property type="molecule type" value="Genomic_DNA"/>
</dbReference>
<dbReference type="Gene3D" id="3.30.160.250">
    <property type="match status" value="1"/>
</dbReference>
<dbReference type="Pfam" id="PF15919">
    <property type="entry name" value="HicB_lk_antitox"/>
    <property type="match status" value="1"/>
</dbReference>
<proteinExistence type="predicted"/>
<dbReference type="PANTHER" id="PTHR34504">
    <property type="entry name" value="ANTITOXIN HICB"/>
    <property type="match status" value="1"/>
</dbReference>
<organism evidence="2 3">
    <name type="scientific">Candidatus Curtissbacteria bacterium RIFCSPHIGHO2_02_FULL_40_16b</name>
    <dbReference type="NCBI Taxonomy" id="1797714"/>
    <lineage>
        <taxon>Bacteria</taxon>
        <taxon>Candidatus Curtissiibacteriota</taxon>
    </lineage>
</organism>
<dbReference type="SUPFAM" id="SSF143100">
    <property type="entry name" value="TTHA1013/TTHA0281-like"/>
    <property type="match status" value="1"/>
</dbReference>
<feature type="domain" description="HicB-like antitoxin of toxin-antitoxin system" evidence="1">
    <location>
        <begin position="7"/>
        <end position="57"/>
    </location>
</feature>
<evidence type="ECO:0000313" key="3">
    <source>
        <dbReference type="Proteomes" id="UP000177369"/>
    </source>
</evidence>
<accession>A0A1F5G6Q6</accession>
<dbReference type="STRING" id="1797714.A3D04_04765"/>
<protein>
    <recommendedName>
        <fullName evidence="1">HicB-like antitoxin of toxin-antitoxin system domain-containing protein</fullName>
    </recommendedName>
</protein>
<reference evidence="2 3" key="1">
    <citation type="journal article" date="2016" name="Nat. Commun.">
        <title>Thousands of microbial genomes shed light on interconnected biogeochemical processes in an aquifer system.</title>
        <authorList>
            <person name="Anantharaman K."/>
            <person name="Brown C.T."/>
            <person name="Hug L.A."/>
            <person name="Sharon I."/>
            <person name="Castelle C.J."/>
            <person name="Probst A.J."/>
            <person name="Thomas B.C."/>
            <person name="Singh A."/>
            <person name="Wilkins M.J."/>
            <person name="Karaoz U."/>
            <person name="Brodie E.L."/>
            <person name="Williams K.H."/>
            <person name="Hubbard S.S."/>
            <person name="Banfield J.F."/>
        </authorList>
    </citation>
    <scope>NUCLEOTIDE SEQUENCE [LARGE SCALE GENOMIC DNA]</scope>
</reference>
<dbReference type="InterPro" id="IPR031807">
    <property type="entry name" value="HicB-like"/>
</dbReference>
<evidence type="ECO:0000259" key="1">
    <source>
        <dbReference type="Pfam" id="PF15919"/>
    </source>
</evidence>
<name>A0A1F5G6Q6_9BACT</name>
<evidence type="ECO:0000313" key="2">
    <source>
        <dbReference type="EMBL" id="OGD87566.1"/>
    </source>
</evidence>
<dbReference type="PANTHER" id="PTHR34504:SF4">
    <property type="entry name" value="ANTITOXIN HICB"/>
    <property type="match status" value="1"/>
</dbReference>
<dbReference type="Proteomes" id="UP000177369">
    <property type="component" value="Unassembled WGS sequence"/>
</dbReference>
<dbReference type="InterPro" id="IPR035069">
    <property type="entry name" value="TTHA1013/TTHA0281-like"/>
</dbReference>
<comment type="caution">
    <text evidence="2">The sequence shown here is derived from an EMBL/GenBank/DDBJ whole genome shotgun (WGS) entry which is preliminary data.</text>
</comment>
<dbReference type="InterPro" id="IPR051404">
    <property type="entry name" value="TA_system_antitoxin"/>
</dbReference>
<sequence length="86" mass="9663">MPKVKNFKVIIEQDEDGIFITEVPAIPGCYTQGRTYEEAVKGIKEVIELCLEEAKDDPVYRAKIDLDESSPEKFLGVTSVPVRVSF</sequence>